<organism evidence="8 9">
    <name type="scientific">Sulfidibacter corallicola</name>
    <dbReference type="NCBI Taxonomy" id="2818388"/>
    <lineage>
        <taxon>Bacteria</taxon>
        <taxon>Pseudomonadati</taxon>
        <taxon>Acidobacteriota</taxon>
        <taxon>Holophagae</taxon>
        <taxon>Acanthopleuribacterales</taxon>
        <taxon>Acanthopleuribacteraceae</taxon>
        <taxon>Sulfidibacter</taxon>
    </lineage>
</organism>
<evidence type="ECO:0000313" key="8">
    <source>
        <dbReference type="EMBL" id="QTD53106.1"/>
    </source>
</evidence>
<evidence type="ECO:0000256" key="2">
    <source>
        <dbReference type="ARBA" id="ARBA00022692"/>
    </source>
</evidence>
<evidence type="ECO:0000256" key="3">
    <source>
        <dbReference type="ARBA" id="ARBA00022989"/>
    </source>
</evidence>
<dbReference type="InterPro" id="IPR050923">
    <property type="entry name" value="Cell_Proc_Reg/RNA_Proc"/>
</dbReference>
<evidence type="ECO:0000256" key="6">
    <source>
        <dbReference type="SAM" id="Phobius"/>
    </source>
</evidence>
<dbReference type="Gene3D" id="2.60.200.20">
    <property type="match status" value="1"/>
</dbReference>
<feature type="domain" description="FHA" evidence="7">
    <location>
        <begin position="25"/>
        <end position="74"/>
    </location>
</feature>
<evidence type="ECO:0000256" key="4">
    <source>
        <dbReference type="ARBA" id="ARBA00023136"/>
    </source>
</evidence>
<keyword evidence="3 6" id="KW-1133">Transmembrane helix</keyword>
<dbReference type="InterPro" id="IPR010432">
    <property type="entry name" value="RDD"/>
</dbReference>
<feature type="transmembrane region" description="Helical" evidence="6">
    <location>
        <begin position="364"/>
        <end position="386"/>
    </location>
</feature>
<dbReference type="Pfam" id="PF06271">
    <property type="entry name" value="RDD"/>
    <property type="match status" value="1"/>
</dbReference>
<feature type="region of interest" description="Disordered" evidence="5">
    <location>
        <begin position="191"/>
        <end position="326"/>
    </location>
</feature>
<dbReference type="SUPFAM" id="SSF49879">
    <property type="entry name" value="SMAD/FHA domain"/>
    <property type="match status" value="1"/>
</dbReference>
<feature type="compositionally biased region" description="Pro residues" evidence="5">
    <location>
        <begin position="280"/>
        <end position="294"/>
    </location>
</feature>
<sequence length="454" mass="48470">MSNSVLRRKKNDGTYEEFTLSKPITTIGRSRSNDIVINDTSVSRLHVRVENRNGQYFVLDNNSSNGTFLNKKKITEAPIRSGDTLVTGRIYFYFTEQTEQMDPSDSATATLPTLDANANPAMVKSTRPMQAVLPPDHDRTLRSSDESDPFWTPPPAPMGRTAATPPPAPAAAAATQSGGEELLAWDDSALEDLDKYQTPKAPLPTQPGGVEPMPPSPPPQAGPPQAGPPPAAPPQTGAPKGRFPLPMPGEDPPPPPAPATATPPPAPGGQPAQPQGRFPLPVPQPGDATPPPAPHGGQGPVAPPQPDPTPGGSIFDNVASKPAGAHRNAEPVPRLVAFLIDWAVGFALILPAFIFVIAKIGWLAMAFYLLGMIANLAHFVFGWAKFGKTVGKHIMKLRIIEEKSPAQEGLSPKAVLLRLLVPGFTFGIAYIFIFIDPERRGLHDKIADTRVIQE</sequence>
<dbReference type="CDD" id="cd00060">
    <property type="entry name" value="FHA"/>
    <property type="match status" value="1"/>
</dbReference>
<protein>
    <submittedName>
        <fullName evidence="8">RDD family protein</fullName>
    </submittedName>
</protein>
<dbReference type="InterPro" id="IPR000253">
    <property type="entry name" value="FHA_dom"/>
</dbReference>
<feature type="compositionally biased region" description="Pro residues" evidence="5">
    <location>
        <begin position="212"/>
        <end position="233"/>
    </location>
</feature>
<dbReference type="AlphaFoldDB" id="A0A8A4TT22"/>
<dbReference type="EMBL" id="CP071793">
    <property type="protein sequence ID" value="QTD53106.1"/>
    <property type="molecule type" value="Genomic_DNA"/>
</dbReference>
<dbReference type="Pfam" id="PF00498">
    <property type="entry name" value="FHA"/>
    <property type="match status" value="1"/>
</dbReference>
<reference evidence="8" key="1">
    <citation type="submission" date="2021-03" db="EMBL/GenBank/DDBJ databases">
        <title>Acanthopleuribacteraceae sp. M133.</title>
        <authorList>
            <person name="Wang G."/>
        </authorList>
    </citation>
    <scope>NUCLEOTIDE SEQUENCE</scope>
    <source>
        <strain evidence="8">M133</strain>
    </source>
</reference>
<dbReference type="PANTHER" id="PTHR23308">
    <property type="entry name" value="NUCLEAR INHIBITOR OF PROTEIN PHOSPHATASE-1"/>
    <property type="match status" value="1"/>
</dbReference>
<name>A0A8A4TT22_SULCO</name>
<feature type="transmembrane region" description="Helical" evidence="6">
    <location>
        <begin position="415"/>
        <end position="435"/>
    </location>
</feature>
<dbReference type="InterPro" id="IPR008984">
    <property type="entry name" value="SMAD_FHA_dom_sf"/>
</dbReference>
<feature type="transmembrane region" description="Helical" evidence="6">
    <location>
        <begin position="335"/>
        <end position="358"/>
    </location>
</feature>
<feature type="region of interest" description="Disordered" evidence="5">
    <location>
        <begin position="131"/>
        <end position="179"/>
    </location>
</feature>
<accession>A0A8A4TT22</accession>
<dbReference type="PROSITE" id="PS50006">
    <property type="entry name" value="FHA_DOMAIN"/>
    <property type="match status" value="1"/>
</dbReference>
<dbReference type="GO" id="GO:0016020">
    <property type="term" value="C:membrane"/>
    <property type="evidence" value="ECO:0007669"/>
    <property type="project" value="UniProtKB-SubCell"/>
</dbReference>
<evidence type="ECO:0000313" key="9">
    <source>
        <dbReference type="Proteomes" id="UP000663929"/>
    </source>
</evidence>
<evidence type="ECO:0000256" key="1">
    <source>
        <dbReference type="ARBA" id="ARBA00004141"/>
    </source>
</evidence>
<evidence type="ECO:0000256" key="5">
    <source>
        <dbReference type="SAM" id="MobiDB-lite"/>
    </source>
</evidence>
<comment type="subcellular location">
    <subcellularLocation>
        <location evidence="1">Membrane</location>
        <topology evidence="1">Multi-pass membrane protein</topology>
    </subcellularLocation>
</comment>
<gene>
    <name evidence="8" type="ORF">J3U87_11650</name>
</gene>
<evidence type="ECO:0000259" key="7">
    <source>
        <dbReference type="PROSITE" id="PS50006"/>
    </source>
</evidence>
<keyword evidence="9" id="KW-1185">Reference proteome</keyword>
<feature type="compositionally biased region" description="Pro residues" evidence="5">
    <location>
        <begin position="245"/>
        <end position="268"/>
    </location>
</feature>
<dbReference type="Proteomes" id="UP000663929">
    <property type="component" value="Chromosome"/>
</dbReference>
<dbReference type="SMART" id="SM00240">
    <property type="entry name" value="FHA"/>
    <property type="match status" value="1"/>
</dbReference>
<keyword evidence="4 6" id="KW-0472">Membrane</keyword>
<dbReference type="KEGG" id="scor:J3U87_11650"/>
<dbReference type="RefSeq" id="WP_237383204.1">
    <property type="nucleotide sequence ID" value="NZ_CP071793.1"/>
</dbReference>
<keyword evidence="2 6" id="KW-0812">Transmembrane</keyword>
<proteinExistence type="predicted"/>
<feature type="compositionally biased region" description="Basic and acidic residues" evidence="5">
    <location>
        <begin position="135"/>
        <end position="145"/>
    </location>
</feature>